<name>A0ABQ9H5Q9_9NEOP</name>
<dbReference type="Proteomes" id="UP001159363">
    <property type="component" value="Chromosome 6"/>
</dbReference>
<reference evidence="1 2" key="1">
    <citation type="submission" date="2023-02" db="EMBL/GenBank/DDBJ databases">
        <title>LHISI_Scaffold_Assembly.</title>
        <authorList>
            <person name="Stuart O.P."/>
            <person name="Cleave R."/>
            <person name="Magrath M.J.L."/>
            <person name="Mikheyev A.S."/>
        </authorList>
    </citation>
    <scope>NUCLEOTIDE SEQUENCE [LARGE SCALE GENOMIC DNA]</scope>
    <source>
        <strain evidence="1">Daus_M_001</strain>
        <tissue evidence="1">Leg muscle</tissue>
    </source>
</reference>
<gene>
    <name evidence="1" type="ORF">PR048_020232</name>
</gene>
<evidence type="ECO:0000313" key="1">
    <source>
        <dbReference type="EMBL" id="KAJ8879624.1"/>
    </source>
</evidence>
<organism evidence="1 2">
    <name type="scientific">Dryococelus australis</name>
    <dbReference type="NCBI Taxonomy" id="614101"/>
    <lineage>
        <taxon>Eukaryota</taxon>
        <taxon>Metazoa</taxon>
        <taxon>Ecdysozoa</taxon>
        <taxon>Arthropoda</taxon>
        <taxon>Hexapoda</taxon>
        <taxon>Insecta</taxon>
        <taxon>Pterygota</taxon>
        <taxon>Neoptera</taxon>
        <taxon>Polyneoptera</taxon>
        <taxon>Phasmatodea</taxon>
        <taxon>Verophasmatodea</taxon>
        <taxon>Anareolatae</taxon>
        <taxon>Phasmatidae</taxon>
        <taxon>Eurycanthinae</taxon>
        <taxon>Dryococelus</taxon>
    </lineage>
</organism>
<keyword evidence="2" id="KW-1185">Reference proteome</keyword>
<proteinExistence type="predicted"/>
<sequence length="119" mass="13627">MQQMASCLHVNIKVPRITGTQRHRPNPPISTDLETYSRTTAYIPYIDDIISSITVQDLKDTYEYAFKGKWDLWKQKWNGIEEKPTCATDSLAKCDRHLFPNVYILLKILAVLPVSTASV</sequence>
<evidence type="ECO:0000313" key="2">
    <source>
        <dbReference type="Proteomes" id="UP001159363"/>
    </source>
</evidence>
<comment type="caution">
    <text evidence="1">The sequence shown here is derived from an EMBL/GenBank/DDBJ whole genome shotgun (WGS) entry which is preliminary data.</text>
</comment>
<dbReference type="EMBL" id="JARBHB010000007">
    <property type="protein sequence ID" value="KAJ8879624.1"/>
    <property type="molecule type" value="Genomic_DNA"/>
</dbReference>
<accession>A0ABQ9H5Q9</accession>
<protein>
    <submittedName>
        <fullName evidence="1">Uncharacterized protein</fullName>
    </submittedName>
</protein>